<feature type="compositionally biased region" description="Pro residues" evidence="1">
    <location>
        <begin position="86"/>
        <end position="101"/>
    </location>
</feature>
<reference evidence="2" key="1">
    <citation type="submission" date="2023-02" db="EMBL/GenBank/DDBJ databases">
        <authorList>
            <person name="Palmer J.M."/>
        </authorList>
    </citation>
    <scope>NUCLEOTIDE SEQUENCE</scope>
    <source>
        <strain evidence="2">FW57</strain>
    </source>
</reference>
<evidence type="ECO:0000313" key="3">
    <source>
        <dbReference type="Proteomes" id="UP001197093"/>
    </source>
</evidence>
<feature type="region of interest" description="Disordered" evidence="1">
    <location>
        <begin position="38"/>
        <end position="107"/>
    </location>
</feature>
<name>A0AAD4F5E1_9PEZI</name>
<dbReference type="AlphaFoldDB" id="A0AAD4F5E1"/>
<evidence type="ECO:0000313" key="2">
    <source>
        <dbReference type="EMBL" id="KAG7293472.1"/>
    </source>
</evidence>
<protein>
    <submittedName>
        <fullName evidence="2">Uncharacterized protein</fullName>
    </submittedName>
</protein>
<sequence>MAFPSRVLLLLRVGSHKQGLVGGVPSCNLSCLIAAATASTTTTSSPSRSNYYGRPTFSCSNPHDRGFGTSPSLSSSKPTSSQPSTQPSPPSPQPGGGPAPSPTRLFIGKPITDEARDKAEYENMMQRVAEKDPVYEGIMRKAAFDTTVTWLQVNFPEDPHWHPSARATVPTRLDGNGPPRIFRYCHAGPFPTTISYLHDDGTTKMVPPDDTRLVFVGRSGDRAARVGGIKQGGTVCVAITVLPPPGVGEGETAGQPLARTAGTTAMDAANAALLAFIRETQDRGFLGSPPLGPELEGSLAIVFMGADLFVSEYSQERGFFDPPGGFAFEETLVDMGEP</sequence>
<organism evidence="2 3">
    <name type="scientific">Staphylotrichum longicolle</name>
    <dbReference type="NCBI Taxonomy" id="669026"/>
    <lineage>
        <taxon>Eukaryota</taxon>
        <taxon>Fungi</taxon>
        <taxon>Dikarya</taxon>
        <taxon>Ascomycota</taxon>
        <taxon>Pezizomycotina</taxon>
        <taxon>Sordariomycetes</taxon>
        <taxon>Sordariomycetidae</taxon>
        <taxon>Sordariales</taxon>
        <taxon>Chaetomiaceae</taxon>
        <taxon>Staphylotrichum</taxon>
    </lineage>
</organism>
<feature type="compositionally biased region" description="Low complexity" evidence="1">
    <location>
        <begin position="38"/>
        <end position="49"/>
    </location>
</feature>
<keyword evidence="3" id="KW-1185">Reference proteome</keyword>
<comment type="caution">
    <text evidence="2">The sequence shown here is derived from an EMBL/GenBank/DDBJ whole genome shotgun (WGS) entry which is preliminary data.</text>
</comment>
<dbReference type="EMBL" id="JAHCVI010000001">
    <property type="protein sequence ID" value="KAG7293472.1"/>
    <property type="molecule type" value="Genomic_DNA"/>
</dbReference>
<dbReference type="Proteomes" id="UP001197093">
    <property type="component" value="Unassembled WGS sequence"/>
</dbReference>
<proteinExistence type="predicted"/>
<gene>
    <name evidence="2" type="ORF">NEMBOFW57_003523</name>
</gene>
<accession>A0AAD4F5E1</accession>
<feature type="compositionally biased region" description="Low complexity" evidence="1">
    <location>
        <begin position="68"/>
        <end position="85"/>
    </location>
</feature>
<evidence type="ECO:0000256" key="1">
    <source>
        <dbReference type="SAM" id="MobiDB-lite"/>
    </source>
</evidence>